<keyword evidence="2" id="KW-1133">Transmembrane helix</keyword>
<dbReference type="AlphaFoldDB" id="A0A8K0GBR6"/>
<feature type="domain" description="PLD phosphodiesterase" evidence="3">
    <location>
        <begin position="436"/>
        <end position="462"/>
    </location>
</feature>
<dbReference type="GO" id="GO:0003824">
    <property type="term" value="F:catalytic activity"/>
    <property type="evidence" value="ECO:0007669"/>
    <property type="project" value="InterPro"/>
</dbReference>
<dbReference type="CDD" id="cd09107">
    <property type="entry name" value="PLDc_vPLD3_4_5_like_2"/>
    <property type="match status" value="1"/>
</dbReference>
<dbReference type="InterPro" id="IPR032803">
    <property type="entry name" value="PLDc_3"/>
</dbReference>
<keyword evidence="2" id="KW-0812">Transmembrane</keyword>
<comment type="similarity">
    <text evidence="1">Belongs to the phospholipase D family.</text>
</comment>
<sequence length="508" mass="58016">MKIKLFWSKPSKNFLQTVLESPASGHEEETDIWSQTYMLPGENDHGTLKRWGQKQQWCKPSCIPITIILILIFLVVLLPLLDHAMERAETNPLLLPPSTCQNTCSISLVESIPEGLVYPNNTIPYPSTHDTWLDLIEYAQHTIEIGSFYWTLRQSEVYPDPSSVKGEQIFQSLLHAGKQRGIKIKIAQNAPTQDQPNTDTEFLVRRKAAEVRSLNFAQLLGGGVLHTKLWIIDRTHFYIGSANMDWRSLTQVKEMGVVVYNCSCLADDVSKIFDVYWTLGEKGAKIPDQWPASYETKFNIDTPMNLTLHNDTFQIYLSSSPPPFSPHGRSNDIDAVVNVIQRAEKFIYISVMDYFPLTIYTPKIKFWPDIDDALRAVAIEHKVQVRMLISSWNHSRHSEDYFLRSLADISNSFPKTSVEVRHFIVPATSDQAKIPYARVNHNKYMVTDNTAYIGTSNWSGDYFTDTAGIGLVIHDPVFNRNESHTTVRSQLQAVFERDWNSNYSHPLS</sequence>
<organism evidence="4 5">
    <name type="scientific">Ignelater luminosus</name>
    <name type="common">Cucubano</name>
    <name type="synonym">Pyrophorus luminosus</name>
    <dbReference type="NCBI Taxonomy" id="2038154"/>
    <lineage>
        <taxon>Eukaryota</taxon>
        <taxon>Metazoa</taxon>
        <taxon>Ecdysozoa</taxon>
        <taxon>Arthropoda</taxon>
        <taxon>Hexapoda</taxon>
        <taxon>Insecta</taxon>
        <taxon>Pterygota</taxon>
        <taxon>Neoptera</taxon>
        <taxon>Endopterygota</taxon>
        <taxon>Coleoptera</taxon>
        <taxon>Polyphaga</taxon>
        <taxon>Elateriformia</taxon>
        <taxon>Elateroidea</taxon>
        <taxon>Elateridae</taxon>
        <taxon>Agrypninae</taxon>
        <taxon>Pyrophorini</taxon>
        <taxon>Ignelater</taxon>
    </lineage>
</organism>
<dbReference type="Gene3D" id="3.30.870.10">
    <property type="entry name" value="Endonuclease Chain A"/>
    <property type="match status" value="2"/>
</dbReference>
<dbReference type="Pfam" id="PF13918">
    <property type="entry name" value="PLDc_3"/>
    <property type="match status" value="1"/>
</dbReference>
<protein>
    <recommendedName>
        <fullName evidence="3">PLD phosphodiesterase domain-containing protein</fullName>
    </recommendedName>
</protein>
<evidence type="ECO:0000256" key="1">
    <source>
        <dbReference type="ARBA" id="ARBA00008664"/>
    </source>
</evidence>
<dbReference type="PANTHER" id="PTHR10185">
    <property type="entry name" value="PHOSPHOLIPASE D - RELATED"/>
    <property type="match status" value="1"/>
</dbReference>
<feature type="transmembrane region" description="Helical" evidence="2">
    <location>
        <begin position="62"/>
        <end position="81"/>
    </location>
</feature>
<dbReference type="Proteomes" id="UP000801492">
    <property type="component" value="Unassembled WGS sequence"/>
</dbReference>
<evidence type="ECO:0000313" key="5">
    <source>
        <dbReference type="Proteomes" id="UP000801492"/>
    </source>
</evidence>
<evidence type="ECO:0000313" key="4">
    <source>
        <dbReference type="EMBL" id="KAF2898890.1"/>
    </source>
</evidence>
<dbReference type="Pfam" id="PF00614">
    <property type="entry name" value="PLDc"/>
    <property type="match status" value="1"/>
</dbReference>
<dbReference type="OrthoDB" id="1923775at2759"/>
<comment type="caution">
    <text evidence="4">The sequence shown here is derived from an EMBL/GenBank/DDBJ whole genome shotgun (WGS) entry which is preliminary data.</text>
</comment>
<feature type="domain" description="PLD phosphodiesterase" evidence="3">
    <location>
        <begin position="221"/>
        <end position="248"/>
    </location>
</feature>
<evidence type="ECO:0000259" key="3">
    <source>
        <dbReference type="PROSITE" id="PS50035"/>
    </source>
</evidence>
<accession>A0A8K0GBR6</accession>
<dbReference type="PANTHER" id="PTHR10185:SF17">
    <property type="entry name" value="GM01519P-RELATED"/>
    <property type="match status" value="1"/>
</dbReference>
<gene>
    <name evidence="4" type="ORF">ILUMI_07289</name>
</gene>
<dbReference type="EMBL" id="VTPC01003208">
    <property type="protein sequence ID" value="KAF2898890.1"/>
    <property type="molecule type" value="Genomic_DNA"/>
</dbReference>
<dbReference type="SUPFAM" id="SSF56024">
    <property type="entry name" value="Phospholipase D/nuclease"/>
    <property type="match status" value="2"/>
</dbReference>
<name>A0A8K0GBR6_IGNLU</name>
<keyword evidence="5" id="KW-1185">Reference proteome</keyword>
<dbReference type="PROSITE" id="PS50035">
    <property type="entry name" value="PLD"/>
    <property type="match status" value="2"/>
</dbReference>
<proteinExistence type="inferred from homology"/>
<evidence type="ECO:0000256" key="2">
    <source>
        <dbReference type="SAM" id="Phobius"/>
    </source>
</evidence>
<reference evidence="4" key="1">
    <citation type="submission" date="2019-08" db="EMBL/GenBank/DDBJ databases">
        <title>The genome of the North American firefly Photinus pyralis.</title>
        <authorList>
            <consortium name="Photinus pyralis genome working group"/>
            <person name="Fallon T.R."/>
            <person name="Sander Lower S.E."/>
            <person name="Weng J.-K."/>
        </authorList>
    </citation>
    <scope>NUCLEOTIDE SEQUENCE</scope>
    <source>
        <strain evidence="4">TRF0915ILg1</strain>
        <tissue evidence="4">Whole body</tissue>
    </source>
</reference>
<dbReference type="CDD" id="cd09106">
    <property type="entry name" value="PLDc_vPLD3_4_5_like_1"/>
    <property type="match status" value="1"/>
</dbReference>
<dbReference type="InterPro" id="IPR050874">
    <property type="entry name" value="Diverse_PLD-related"/>
</dbReference>
<keyword evidence="2" id="KW-0472">Membrane</keyword>
<dbReference type="InterPro" id="IPR001736">
    <property type="entry name" value="PLipase_D/transphosphatidylase"/>
</dbReference>
<dbReference type="SMART" id="SM00155">
    <property type="entry name" value="PLDc"/>
    <property type="match status" value="2"/>
</dbReference>